<dbReference type="Proteomes" id="UP000011708">
    <property type="component" value="Chromosome"/>
</dbReference>
<evidence type="ECO:0000313" key="4">
    <source>
        <dbReference type="EMBL" id="EMB34582.1"/>
    </source>
</evidence>
<dbReference type="RefSeq" id="WP_002686834.1">
    <property type="nucleotide sequence ID" value="NZ_CM001794.1"/>
</dbReference>
<evidence type="ECO:0000256" key="3">
    <source>
        <dbReference type="SAM" id="SignalP"/>
    </source>
</evidence>
<protein>
    <submittedName>
        <fullName evidence="4">P-type conjugative transfer protein TrbG</fullName>
    </submittedName>
</protein>
<feature type="signal peptide" evidence="3">
    <location>
        <begin position="1"/>
        <end position="18"/>
    </location>
</feature>
<dbReference type="InterPro" id="IPR033645">
    <property type="entry name" value="VirB9/CagX/TrbG_C"/>
</dbReference>
<name>M2CB38_TREDN</name>
<dbReference type="CDD" id="cd06911">
    <property type="entry name" value="VirB9_CagX_TrbG"/>
    <property type="match status" value="1"/>
</dbReference>
<dbReference type="InterPro" id="IPR038161">
    <property type="entry name" value="VirB9/CagX/TrbG_C_sf"/>
</dbReference>
<evidence type="ECO:0000256" key="2">
    <source>
        <dbReference type="ARBA" id="ARBA00022729"/>
    </source>
</evidence>
<comment type="similarity">
    <text evidence="1">Belongs to the TrbG/VirB9 family.</text>
</comment>
<gene>
    <name evidence="4" type="ORF">HMPREF9725_00121</name>
</gene>
<feature type="chain" id="PRO_5004021200" evidence="3">
    <location>
        <begin position="19"/>
        <end position="346"/>
    </location>
</feature>
<dbReference type="AlphaFoldDB" id="M2CB38"/>
<dbReference type="PATRIC" id="fig|999431.4.peg.123"/>
<accession>M2CB38</accession>
<proteinExistence type="inferred from homology"/>
<dbReference type="Pfam" id="PF03524">
    <property type="entry name" value="CagX"/>
    <property type="match status" value="1"/>
</dbReference>
<dbReference type="EMBL" id="AGDW01000001">
    <property type="protein sequence ID" value="EMB34582.1"/>
    <property type="molecule type" value="Genomic_DNA"/>
</dbReference>
<dbReference type="HOGENOM" id="CLU_771468_0_0_12"/>
<evidence type="ECO:0000256" key="1">
    <source>
        <dbReference type="ARBA" id="ARBA00006135"/>
    </source>
</evidence>
<reference evidence="4" key="1">
    <citation type="submission" date="2012-01" db="EMBL/GenBank/DDBJ databases">
        <title>The Genome Sequence of Treponema denticola H1-T.</title>
        <authorList>
            <consortium name="The Broad Institute Genome Sequencing Platform"/>
            <person name="Earl A."/>
            <person name="Ward D."/>
            <person name="Feldgarden M."/>
            <person name="Gevers D."/>
            <person name="Blanton J.M."/>
            <person name="Fenno C.J."/>
            <person name="Baranova O.V."/>
            <person name="Mathney J."/>
            <person name="Dewhirst F.E."/>
            <person name="Izard J."/>
            <person name="Young S.K."/>
            <person name="Zeng Q."/>
            <person name="Gargeya S."/>
            <person name="Fitzgerald M."/>
            <person name="Haas B."/>
            <person name="Abouelleil A."/>
            <person name="Alvarado L."/>
            <person name="Arachchi H.M."/>
            <person name="Berlin A."/>
            <person name="Chapman S.B."/>
            <person name="Gearin G."/>
            <person name="Goldberg J."/>
            <person name="Griggs A."/>
            <person name="Gujja S."/>
            <person name="Hansen M."/>
            <person name="Heiman D."/>
            <person name="Howarth C."/>
            <person name="Larimer J."/>
            <person name="Lui A."/>
            <person name="MacDonald P.J.P."/>
            <person name="McCowen C."/>
            <person name="Montmayeur A."/>
            <person name="Murphy C."/>
            <person name="Neiman D."/>
            <person name="Pearson M."/>
            <person name="Priest M."/>
            <person name="Roberts A."/>
            <person name="Saif S."/>
            <person name="Shea T."/>
            <person name="Sisk P."/>
            <person name="Stolte C."/>
            <person name="Sykes S."/>
            <person name="Wortman J."/>
            <person name="Nusbaum C."/>
            <person name="Birren B."/>
        </authorList>
    </citation>
    <scope>NUCLEOTIDE SEQUENCE [LARGE SCALE GENOMIC DNA]</scope>
    <source>
        <strain evidence="4">H1-T</strain>
    </source>
</reference>
<dbReference type="InterPro" id="IPR010258">
    <property type="entry name" value="Conjugal_tfr_TrbG/VirB9/CagX"/>
</dbReference>
<comment type="caution">
    <text evidence="4">The sequence shown here is derived from an EMBL/GenBank/DDBJ whole genome shotgun (WGS) entry which is preliminary data.</text>
</comment>
<keyword evidence="2 3" id="KW-0732">Signal</keyword>
<dbReference type="PROSITE" id="PS51257">
    <property type="entry name" value="PROKAR_LIPOPROTEIN"/>
    <property type="match status" value="1"/>
</dbReference>
<dbReference type="Gene3D" id="2.60.40.2500">
    <property type="match status" value="1"/>
</dbReference>
<sequence length="346" mass="40394">MKKIFKVIAILLIAISFAGCTTTKDMEPFNELKTEALDGAVSLQEEEKKIEKEDEALMVEALQKQVDIEKTIVYIEKPVYRPIEDKTNELARKKLDGQEAVKEAMRSALKTPERYSSGKMFYDFDENFVYEIYCAPYRITDIELEPGEEILETPFVSEPEVWQVGAGVSKYKGLDVQHFFVKPSYSKLTTTMIIITNRRIYHILLKSFKDDYMAMVKWNYPIQMPYTIKSEMAHPDSKIKTVLEGISPEFLSFDYKMKYSPFKKPIWLPTRVYDDGRKTYIELDEKVLNTELPALFDQKNNIINYRVRKNILIVDSLITKVTLKLNKSKVIIEKKKSKLEKEVMHE</sequence>
<organism evidence="4">
    <name type="scientific">Treponema denticola H1-T</name>
    <dbReference type="NCBI Taxonomy" id="999431"/>
    <lineage>
        <taxon>Bacteria</taxon>
        <taxon>Pseudomonadati</taxon>
        <taxon>Spirochaetota</taxon>
        <taxon>Spirochaetia</taxon>
        <taxon>Spirochaetales</taxon>
        <taxon>Treponemataceae</taxon>
        <taxon>Treponema</taxon>
    </lineage>
</organism>